<evidence type="ECO:0000256" key="1">
    <source>
        <dbReference type="SAM" id="MobiDB-lite"/>
    </source>
</evidence>
<evidence type="ECO:0000313" key="2">
    <source>
        <dbReference type="EMBL" id="PSR63972.1"/>
    </source>
</evidence>
<accession>A0A2T2Z887</accession>
<dbReference type="Proteomes" id="UP000241647">
    <property type="component" value="Unassembled WGS sequence"/>
</dbReference>
<sequence length="64" mass="7265">MPDRYGDEPAERCCRNGWLTPEDADVQQPCPIHRPPRTHTGTDYEPTRLSDRARAAIEKADGDE</sequence>
<protein>
    <submittedName>
        <fullName evidence="2">Uncharacterized protein</fullName>
    </submittedName>
</protein>
<comment type="caution">
    <text evidence="2">The sequence shown here is derived from an EMBL/GenBank/DDBJ whole genome shotgun (WGS) entry which is preliminary data.</text>
</comment>
<dbReference type="AlphaFoldDB" id="A0A2T2Z887"/>
<organism evidence="2 3">
    <name type="scientific">Nocardia nova</name>
    <dbReference type="NCBI Taxonomy" id="37330"/>
    <lineage>
        <taxon>Bacteria</taxon>
        <taxon>Bacillati</taxon>
        <taxon>Actinomycetota</taxon>
        <taxon>Actinomycetes</taxon>
        <taxon>Mycobacteriales</taxon>
        <taxon>Nocardiaceae</taxon>
        <taxon>Nocardia</taxon>
    </lineage>
</organism>
<gene>
    <name evidence="2" type="ORF">C8259_08965</name>
</gene>
<reference evidence="2 3" key="1">
    <citation type="submission" date="2018-02" db="EMBL/GenBank/DDBJ databases">
        <title>8 Nocardia nova and 1 Nocardia cyriacigeorgica strain used for evolution to TMP-SMX.</title>
        <authorList>
            <person name="Mehta H."/>
            <person name="Weng J."/>
            <person name="Shamoo Y."/>
        </authorList>
    </citation>
    <scope>NUCLEOTIDE SEQUENCE [LARGE SCALE GENOMIC DNA]</scope>
    <source>
        <strain evidence="2 3">ATCC 33727</strain>
    </source>
</reference>
<evidence type="ECO:0000313" key="3">
    <source>
        <dbReference type="Proteomes" id="UP000241647"/>
    </source>
</evidence>
<name>A0A2T2Z887_9NOCA</name>
<feature type="region of interest" description="Disordered" evidence="1">
    <location>
        <begin position="25"/>
        <end position="51"/>
    </location>
</feature>
<proteinExistence type="predicted"/>
<feature type="compositionally biased region" description="Basic and acidic residues" evidence="1">
    <location>
        <begin position="40"/>
        <end position="51"/>
    </location>
</feature>
<dbReference type="EMBL" id="PYHS01000004">
    <property type="protein sequence ID" value="PSR63972.1"/>
    <property type="molecule type" value="Genomic_DNA"/>
</dbReference>
<dbReference type="RefSeq" id="WP_063030178.1">
    <property type="nucleotide sequence ID" value="NZ_PYHS01000004.1"/>
</dbReference>